<evidence type="ECO:0000313" key="16">
    <source>
        <dbReference type="EMBL" id="GAX06625.1"/>
    </source>
</evidence>
<sequence length="484" mass="55740">MNITLTMIGEGVYLINVILAIIIIFRQRRDIAAIWAWLLVLFLLPVVGFLIYAFLGRQLPKNKLFKVKSDVQLQLDELLAQQRQELGNEDLPADLVSNSVKSLVTMFQTANHAFLARKNRVRIIPDGQQLFHEMIEDIERAQSSVHIEFYAFKNDRIGKQIRDLLVRKAQSGVEVRVIYDPFGSIGAFRSFFKPLLKAGGYAEPFLARSAIMDFRLNFRDHRKIVVIDGKVGYVGGFNIGDQYLSRSKKFGYWRDTHLRITGSAVFGLQGRFILDWNATASQSLLPADHVENRYFPLTHVKGETNMQIVSSGPDSDLQQIKMGYIRLIQSAKRRVWIQTPYLIPDDSVMDAIRIAVMAGVDVRIMIPKMPDHPFVYRATQYYAHEFAKDGVKIYYYERGFMHAKTMVVDDRLASVGSANMDCRSFKLNFEVNAFLYDEKLAVRLADLFEQDQRLSRLMTAEAFDKQSWYLRFKQSFCRLLSPIL</sequence>
<reference evidence="17 18" key="1">
    <citation type="submission" date="2015-11" db="EMBL/GenBank/DDBJ databases">
        <title>Draft genome sequences of new species of the genus Lactobacillus isolated from orchardgrass silage.</title>
        <authorList>
            <person name="Tohno M."/>
            <person name="Tanizawa Y."/>
            <person name="Arita M."/>
        </authorList>
    </citation>
    <scope>NUCLEOTIDE SEQUENCE [LARGE SCALE GENOMIC DNA]</scope>
    <source>
        <strain evidence="15 18">IWT140</strain>
        <strain evidence="16 17">IWT25</strain>
    </source>
</reference>
<evidence type="ECO:0000256" key="4">
    <source>
        <dbReference type="ARBA" id="ARBA00022679"/>
    </source>
</evidence>
<dbReference type="FunFam" id="3.30.870.10:FF:000021">
    <property type="entry name" value="Cardiolipin synthase"/>
    <property type="match status" value="1"/>
</dbReference>
<dbReference type="CDD" id="cd09110">
    <property type="entry name" value="PLDc_CLS_1"/>
    <property type="match status" value="1"/>
</dbReference>
<dbReference type="GO" id="GO:0032049">
    <property type="term" value="P:cardiolipin biosynthetic process"/>
    <property type="evidence" value="ECO:0007669"/>
    <property type="project" value="UniProtKB-UniRule"/>
</dbReference>
<evidence type="ECO:0000256" key="2">
    <source>
        <dbReference type="ARBA" id="ARBA00022475"/>
    </source>
</evidence>
<dbReference type="Pfam" id="PF13091">
    <property type="entry name" value="PLDc_2"/>
    <property type="match status" value="2"/>
</dbReference>
<dbReference type="EC" id="2.7.8.-" evidence="12 13"/>
<evidence type="ECO:0000256" key="5">
    <source>
        <dbReference type="ARBA" id="ARBA00022692"/>
    </source>
</evidence>
<keyword evidence="2 12" id="KW-1003">Cell membrane</keyword>
<keyword evidence="7 12" id="KW-1133">Transmembrane helix</keyword>
<dbReference type="RefSeq" id="WP_089089403.1">
    <property type="nucleotide sequence ID" value="NZ_BCMH01000019.1"/>
</dbReference>
<keyword evidence="3 12" id="KW-0444">Lipid biosynthesis</keyword>
<dbReference type="InterPro" id="IPR025202">
    <property type="entry name" value="PLD-like_dom"/>
</dbReference>
<feature type="active site" evidence="12">
    <location>
        <position position="223"/>
    </location>
</feature>
<protein>
    <recommendedName>
        <fullName evidence="12 13">Cardiolipin synthase</fullName>
        <shortName evidence="12">CL synthase</shortName>
        <ecNumber evidence="12 13">2.7.8.-</ecNumber>
    </recommendedName>
</protein>
<dbReference type="GO" id="GO:0008808">
    <property type="term" value="F:cardiolipin synthase activity"/>
    <property type="evidence" value="ECO:0007669"/>
    <property type="project" value="UniProtKB-UniRule"/>
</dbReference>
<evidence type="ECO:0000256" key="3">
    <source>
        <dbReference type="ARBA" id="ARBA00022516"/>
    </source>
</evidence>
<dbReference type="EMBL" id="BCMI01000021">
    <property type="protein sequence ID" value="GAX06625.1"/>
    <property type="molecule type" value="Genomic_DNA"/>
</dbReference>
<keyword evidence="6" id="KW-0677">Repeat</keyword>
<dbReference type="NCBIfam" id="TIGR04265">
    <property type="entry name" value="bac_cardiolipin"/>
    <property type="match status" value="1"/>
</dbReference>
<feature type="active site" evidence="12">
    <location>
        <position position="402"/>
    </location>
</feature>
<dbReference type="CDD" id="cd09112">
    <property type="entry name" value="PLDc_CLS_2"/>
    <property type="match status" value="1"/>
</dbReference>
<accession>A0A1Z5IRQ4</accession>
<keyword evidence="4 12" id="KW-0808">Transferase</keyword>
<feature type="active site" evidence="12">
    <location>
        <position position="404"/>
    </location>
</feature>
<comment type="caution">
    <text evidence="16">The sequence shown here is derived from an EMBL/GenBank/DDBJ whole genome shotgun (WGS) entry which is preliminary data.</text>
</comment>
<name>A0A1Z5IXW3_9LACO</name>
<keyword evidence="9 12" id="KW-0472">Membrane</keyword>
<evidence type="ECO:0000256" key="10">
    <source>
        <dbReference type="ARBA" id="ARBA00023209"/>
    </source>
</evidence>
<comment type="subcellular location">
    <subcellularLocation>
        <location evidence="1 12">Cell membrane</location>
        <topology evidence="1 12">Multi-pass membrane protein</topology>
    </subcellularLocation>
</comment>
<evidence type="ECO:0000256" key="11">
    <source>
        <dbReference type="ARBA" id="ARBA00023264"/>
    </source>
</evidence>
<dbReference type="EMBL" id="BCMH01000019">
    <property type="protein sequence ID" value="GAX04454.1"/>
    <property type="molecule type" value="Genomic_DNA"/>
</dbReference>
<evidence type="ECO:0000256" key="6">
    <source>
        <dbReference type="ARBA" id="ARBA00022737"/>
    </source>
</evidence>
<feature type="domain" description="PLD phosphodiesterase" evidence="14">
    <location>
        <begin position="216"/>
        <end position="243"/>
    </location>
</feature>
<feature type="active site" evidence="12">
    <location>
        <position position="228"/>
    </location>
</feature>
<keyword evidence="10 12" id="KW-0594">Phospholipid biosynthesis</keyword>
<dbReference type="PANTHER" id="PTHR21248">
    <property type="entry name" value="CARDIOLIPIN SYNTHASE"/>
    <property type="match status" value="1"/>
</dbReference>
<keyword evidence="18" id="KW-1185">Reference proteome</keyword>
<dbReference type="Gene3D" id="3.30.870.10">
    <property type="entry name" value="Endonuclease Chain A"/>
    <property type="match status" value="2"/>
</dbReference>
<dbReference type="OrthoDB" id="9762009at2"/>
<keyword evidence="5 12" id="KW-0812">Transmembrane</keyword>
<dbReference type="PANTHER" id="PTHR21248:SF22">
    <property type="entry name" value="PHOSPHOLIPASE D"/>
    <property type="match status" value="1"/>
</dbReference>
<dbReference type="SMART" id="SM00155">
    <property type="entry name" value="PLDc"/>
    <property type="match status" value="2"/>
</dbReference>
<feature type="transmembrane region" description="Helical" evidence="12">
    <location>
        <begin position="32"/>
        <end position="55"/>
    </location>
</feature>
<dbReference type="GO" id="GO:0005886">
    <property type="term" value="C:plasma membrane"/>
    <property type="evidence" value="ECO:0007669"/>
    <property type="project" value="UniProtKB-SubCell"/>
</dbReference>
<dbReference type="InterPro" id="IPR001736">
    <property type="entry name" value="PLipase_D/transphosphatidylase"/>
</dbReference>
<evidence type="ECO:0000259" key="14">
    <source>
        <dbReference type="PROSITE" id="PS50035"/>
    </source>
</evidence>
<evidence type="ECO:0000256" key="1">
    <source>
        <dbReference type="ARBA" id="ARBA00004651"/>
    </source>
</evidence>
<comment type="function">
    <text evidence="12">Catalyzes the reversible phosphatidyl group transfer from one phosphatidylglycerol molecule to another to form cardiolipin (CL) (diphosphatidylglycerol) and glycerol.</text>
</comment>
<dbReference type="HAMAP" id="MF_01916">
    <property type="entry name" value="Cardiolipin_synth_Cls"/>
    <property type="match status" value="1"/>
</dbReference>
<proteinExistence type="inferred from homology"/>
<keyword evidence="11 12" id="KW-1208">Phospholipid metabolism</keyword>
<evidence type="ECO:0000256" key="7">
    <source>
        <dbReference type="ARBA" id="ARBA00022989"/>
    </source>
</evidence>
<evidence type="ECO:0000256" key="12">
    <source>
        <dbReference type="HAMAP-Rule" id="MF_01916"/>
    </source>
</evidence>
<keyword evidence="8 12" id="KW-0443">Lipid metabolism</keyword>
<dbReference type="InterPro" id="IPR027379">
    <property type="entry name" value="CLS_N"/>
</dbReference>
<dbReference type="Proteomes" id="UP000198430">
    <property type="component" value="Unassembled WGS sequence"/>
</dbReference>
<evidence type="ECO:0000313" key="17">
    <source>
        <dbReference type="Proteomes" id="UP000198414"/>
    </source>
</evidence>
<evidence type="ECO:0000256" key="13">
    <source>
        <dbReference type="NCBIfam" id="TIGR04265"/>
    </source>
</evidence>
<gene>
    <name evidence="16" type="primary">cls_1</name>
    <name evidence="15" type="synonym">cls_2</name>
    <name evidence="15" type="ORF">IWT140_02092</name>
    <name evidence="16" type="ORF">IWT25_01970</name>
</gene>
<organism evidence="16 17">
    <name type="scientific">Secundilactobacillus pentosiphilus</name>
    <dbReference type="NCBI Taxonomy" id="1714682"/>
    <lineage>
        <taxon>Bacteria</taxon>
        <taxon>Bacillati</taxon>
        <taxon>Bacillota</taxon>
        <taxon>Bacilli</taxon>
        <taxon>Lactobacillales</taxon>
        <taxon>Lactobacillaceae</taxon>
        <taxon>Secundilactobacillus</taxon>
    </lineage>
</organism>
<dbReference type="InterPro" id="IPR022924">
    <property type="entry name" value="Cardiolipin_synthase"/>
</dbReference>
<feature type="active site" evidence="12">
    <location>
        <position position="409"/>
    </location>
</feature>
<evidence type="ECO:0000313" key="15">
    <source>
        <dbReference type="EMBL" id="GAX04454.1"/>
    </source>
</evidence>
<dbReference type="InterPro" id="IPR030874">
    <property type="entry name" value="Cardiolipin_synth_Firmi"/>
</dbReference>
<evidence type="ECO:0000256" key="9">
    <source>
        <dbReference type="ARBA" id="ARBA00023136"/>
    </source>
</evidence>
<evidence type="ECO:0000313" key="18">
    <source>
        <dbReference type="Proteomes" id="UP000198430"/>
    </source>
</evidence>
<dbReference type="Proteomes" id="UP000198414">
    <property type="component" value="Unassembled WGS sequence"/>
</dbReference>
<feature type="transmembrane region" description="Helical" evidence="12">
    <location>
        <begin position="6"/>
        <end position="25"/>
    </location>
</feature>
<comment type="catalytic activity">
    <reaction evidence="12">
        <text>2 a 1,2-diacyl-sn-glycero-3-phospho-(1'-sn-glycerol) = a cardiolipin + glycerol</text>
        <dbReference type="Rhea" id="RHEA:31451"/>
        <dbReference type="ChEBI" id="CHEBI:17754"/>
        <dbReference type="ChEBI" id="CHEBI:62237"/>
        <dbReference type="ChEBI" id="CHEBI:64716"/>
    </reaction>
</comment>
<dbReference type="SUPFAM" id="SSF56024">
    <property type="entry name" value="Phospholipase D/nuclease"/>
    <property type="match status" value="2"/>
</dbReference>
<feature type="domain" description="PLD phosphodiesterase" evidence="14">
    <location>
        <begin position="397"/>
        <end position="424"/>
    </location>
</feature>
<dbReference type="Pfam" id="PF13396">
    <property type="entry name" value="PLDc_N"/>
    <property type="match status" value="1"/>
</dbReference>
<accession>A0A1Z5IXW3</accession>
<feature type="active site" evidence="12">
    <location>
        <position position="221"/>
    </location>
</feature>
<evidence type="ECO:0000256" key="8">
    <source>
        <dbReference type="ARBA" id="ARBA00023098"/>
    </source>
</evidence>
<dbReference type="AlphaFoldDB" id="A0A1Z5IXW3"/>
<comment type="similarity">
    <text evidence="12">Belongs to the phospholipase D family. Cardiolipin synthase subfamily.</text>
</comment>
<dbReference type="PROSITE" id="PS50035">
    <property type="entry name" value="PLD"/>
    <property type="match status" value="2"/>
</dbReference>